<keyword evidence="9" id="KW-0863">Zinc-finger</keyword>
<dbReference type="EMBL" id="GDJX01023500">
    <property type="protein sequence ID" value="JAT44436.1"/>
    <property type="molecule type" value="Transcribed_RNA"/>
</dbReference>
<reference evidence="12" key="1">
    <citation type="submission" date="2015-07" db="EMBL/GenBank/DDBJ databases">
        <title>Transcriptome Assembly of Anthurium amnicola.</title>
        <authorList>
            <person name="Suzuki J."/>
        </authorList>
    </citation>
    <scope>NUCLEOTIDE SEQUENCE</scope>
</reference>
<evidence type="ECO:0000256" key="6">
    <source>
        <dbReference type="ARBA" id="ARBA00023015"/>
    </source>
</evidence>
<dbReference type="InterPro" id="IPR041232">
    <property type="entry name" value="NPL"/>
</dbReference>
<keyword evidence="6" id="KW-0805">Transcription regulation</keyword>
<evidence type="ECO:0000256" key="2">
    <source>
        <dbReference type="ARBA" id="ARBA00006673"/>
    </source>
</evidence>
<keyword evidence="3" id="KW-0678">Repressor</keyword>
<evidence type="ECO:0000259" key="11">
    <source>
        <dbReference type="PROSITE" id="PS50157"/>
    </source>
</evidence>
<keyword evidence="9" id="KW-0479">Metal-binding</keyword>
<evidence type="ECO:0000256" key="7">
    <source>
        <dbReference type="ARBA" id="ARBA00023163"/>
    </source>
</evidence>
<gene>
    <name evidence="12" type="primary">HDT2_1</name>
    <name evidence="12" type="ORF">g.74244</name>
</gene>
<sequence>GTSHNKKGQSSHKPYCSTPVPPLRGQRLPVLPFPAIHLCWVPSSRFLAAMDMEFWGIEVRPGQTVTCEPGDDKYLHLSQASLGEVKKEKGDESIPIYLKFGEQKLVIGTLSADKCPQITYDLVFEKEFELSHSWKNGSVFFVGYKTAIPDEGPDDEMGSFDSESEEDTPVKKEANGKPNAKGELAKIKPNALKVDSVAAKPGVRPEDVKKATKEGAEDDSDSDEDESEEDESDDEDMLDGEDDSSDEDENSEGEDDATLNRNEIGKKRAADSALKMPGVDKKAKLATPVGSQKTGGGDGKKSGHTATPHPAKQAGKTPTTNDKSKQQSPKSPKSTGSVACKSCSRTFKDDNALQAHTKAKHAGK</sequence>
<protein>
    <submittedName>
        <fullName evidence="12">Histone deacetylase HDT2</fullName>
    </submittedName>
</protein>
<evidence type="ECO:0000256" key="9">
    <source>
        <dbReference type="PROSITE-ProRule" id="PRU00042"/>
    </source>
</evidence>
<evidence type="ECO:0000256" key="5">
    <source>
        <dbReference type="ARBA" id="ARBA00022853"/>
    </source>
</evidence>
<dbReference type="Pfam" id="PF17800">
    <property type="entry name" value="NPL"/>
    <property type="match status" value="1"/>
</dbReference>
<name>A0A1D1XPZ3_9ARAE</name>
<dbReference type="Gene3D" id="2.60.120.340">
    <property type="entry name" value="Nucleoplasmin core domain"/>
    <property type="match status" value="1"/>
</dbReference>
<organism evidence="12">
    <name type="scientific">Anthurium amnicola</name>
    <dbReference type="NCBI Taxonomy" id="1678845"/>
    <lineage>
        <taxon>Eukaryota</taxon>
        <taxon>Viridiplantae</taxon>
        <taxon>Streptophyta</taxon>
        <taxon>Embryophyta</taxon>
        <taxon>Tracheophyta</taxon>
        <taxon>Spermatophyta</taxon>
        <taxon>Magnoliopsida</taxon>
        <taxon>Liliopsida</taxon>
        <taxon>Araceae</taxon>
        <taxon>Pothoideae</taxon>
        <taxon>Potheae</taxon>
        <taxon>Anthurium</taxon>
    </lineage>
</organism>
<dbReference type="GO" id="GO:0008270">
    <property type="term" value="F:zinc ion binding"/>
    <property type="evidence" value="ECO:0007669"/>
    <property type="project" value="UniProtKB-KW"/>
</dbReference>
<dbReference type="FunFam" id="2.60.120.340:FF:000004">
    <property type="entry name" value="Histone deacetylase HDT1"/>
    <property type="match status" value="1"/>
</dbReference>
<keyword evidence="5" id="KW-0156">Chromatin regulator</keyword>
<feature type="compositionally biased region" description="Acidic residues" evidence="10">
    <location>
        <begin position="216"/>
        <end position="257"/>
    </location>
</feature>
<dbReference type="GO" id="GO:0005730">
    <property type="term" value="C:nucleolus"/>
    <property type="evidence" value="ECO:0007669"/>
    <property type="project" value="UniProtKB-SubCell"/>
</dbReference>
<dbReference type="PROSITE" id="PS50157">
    <property type="entry name" value="ZINC_FINGER_C2H2_2"/>
    <property type="match status" value="1"/>
</dbReference>
<feature type="non-terminal residue" evidence="12">
    <location>
        <position position="1"/>
    </location>
</feature>
<evidence type="ECO:0000256" key="10">
    <source>
        <dbReference type="SAM" id="MobiDB-lite"/>
    </source>
</evidence>
<dbReference type="GO" id="GO:0016787">
    <property type="term" value="F:hydrolase activity"/>
    <property type="evidence" value="ECO:0007669"/>
    <property type="project" value="UniProtKB-KW"/>
</dbReference>
<dbReference type="PROSITE" id="PS00028">
    <property type="entry name" value="ZINC_FINGER_C2H2_1"/>
    <property type="match status" value="1"/>
</dbReference>
<evidence type="ECO:0000256" key="3">
    <source>
        <dbReference type="ARBA" id="ARBA00022491"/>
    </source>
</evidence>
<dbReference type="AlphaFoldDB" id="A0A1D1XPZ3"/>
<evidence type="ECO:0000313" key="12">
    <source>
        <dbReference type="EMBL" id="JAT44436.1"/>
    </source>
</evidence>
<keyword evidence="4" id="KW-0378">Hydrolase</keyword>
<feature type="compositionally biased region" description="Basic and acidic residues" evidence="10">
    <location>
        <begin position="203"/>
        <end position="215"/>
    </location>
</feature>
<dbReference type="GO" id="GO:0006325">
    <property type="term" value="P:chromatin organization"/>
    <property type="evidence" value="ECO:0007669"/>
    <property type="project" value="UniProtKB-KW"/>
</dbReference>
<evidence type="ECO:0000256" key="4">
    <source>
        <dbReference type="ARBA" id="ARBA00022801"/>
    </source>
</evidence>
<proteinExistence type="inferred from homology"/>
<keyword evidence="8" id="KW-0539">Nucleus</keyword>
<comment type="similarity">
    <text evidence="2">Belongs to the histone deacetylase HD2 family.</text>
</comment>
<evidence type="ECO:0000256" key="1">
    <source>
        <dbReference type="ARBA" id="ARBA00004604"/>
    </source>
</evidence>
<accession>A0A1D1XPZ3</accession>
<comment type="subcellular location">
    <subcellularLocation>
        <location evidence="1">Nucleus</location>
        <location evidence="1">Nucleolus</location>
    </subcellularLocation>
</comment>
<keyword evidence="7" id="KW-0804">Transcription</keyword>
<evidence type="ECO:0000256" key="8">
    <source>
        <dbReference type="ARBA" id="ARBA00023242"/>
    </source>
</evidence>
<dbReference type="InterPro" id="IPR013087">
    <property type="entry name" value="Znf_C2H2_type"/>
</dbReference>
<feature type="region of interest" description="Disordered" evidence="10">
    <location>
        <begin position="152"/>
        <end position="364"/>
    </location>
</feature>
<keyword evidence="9" id="KW-0862">Zinc</keyword>
<feature type="domain" description="C2H2-type" evidence="11">
    <location>
        <begin position="338"/>
        <end position="364"/>
    </location>
</feature>
<feature type="compositionally biased region" description="Acidic residues" evidence="10">
    <location>
        <begin position="152"/>
        <end position="167"/>
    </location>
</feature>